<feature type="transmembrane region" description="Helical" evidence="10">
    <location>
        <begin position="55"/>
        <end position="75"/>
    </location>
</feature>
<dbReference type="EMBL" id="HG738866">
    <property type="protein sequence ID" value="CDJ38684.1"/>
    <property type="molecule type" value="Genomic_DNA"/>
</dbReference>
<evidence type="ECO:0000313" key="11">
    <source>
        <dbReference type="EMBL" id="CDJ38684.1"/>
    </source>
</evidence>
<dbReference type="GeneID" id="18262524"/>
<evidence type="ECO:0000256" key="1">
    <source>
        <dbReference type="ARBA" id="ARBA00004446"/>
    </source>
</evidence>
<evidence type="ECO:0000256" key="2">
    <source>
        <dbReference type="ARBA" id="ARBA00009956"/>
    </source>
</evidence>
<name>V6BQL0_9LAMI</name>
<feature type="transmembrane region" description="Helical" evidence="10">
    <location>
        <begin position="207"/>
        <end position="228"/>
    </location>
</feature>
<geneLocation type="non-photosynthetic plastid" evidence="11"/>
<evidence type="ECO:0000256" key="3">
    <source>
        <dbReference type="ARBA" id="ARBA00011510"/>
    </source>
</evidence>
<comment type="subunit">
    <text evidence="3">Part of the Tic complex.</text>
</comment>
<comment type="subcellular location">
    <subcellularLocation>
        <location evidence="1">Plastid membrane</location>
        <topology evidence="1">Multi-pass membrane protein</topology>
    </subcellularLocation>
</comment>
<dbReference type="InterPro" id="IPR008896">
    <property type="entry name" value="TIC214"/>
</dbReference>
<keyword evidence="6" id="KW-0813">Transport</keyword>
<dbReference type="Pfam" id="PF05758">
    <property type="entry name" value="Ycf1"/>
    <property type="match status" value="2"/>
</dbReference>
<keyword evidence="7 10" id="KW-1133">Transmembrane helix</keyword>
<proteinExistence type="inferred from homology"/>
<keyword evidence="5 10" id="KW-0812">Transmembrane</keyword>
<evidence type="ECO:0000256" key="6">
    <source>
        <dbReference type="ARBA" id="ARBA00022927"/>
    </source>
</evidence>
<keyword evidence="11" id="KW-0934">Plastid</keyword>
<dbReference type="GO" id="GO:0042170">
    <property type="term" value="C:plastid membrane"/>
    <property type="evidence" value="ECO:0007669"/>
    <property type="project" value="UniProtKB-SubCell"/>
</dbReference>
<keyword evidence="10" id="KW-0472">Membrane</keyword>
<feature type="coiled-coil region" evidence="9">
    <location>
        <begin position="345"/>
        <end position="372"/>
    </location>
</feature>
<evidence type="ECO:0000256" key="7">
    <source>
        <dbReference type="ARBA" id="ARBA00022989"/>
    </source>
</evidence>
<feature type="transmembrane region" description="Helical" evidence="10">
    <location>
        <begin position="166"/>
        <end position="187"/>
    </location>
</feature>
<keyword evidence="9" id="KW-0175">Coiled coil</keyword>
<dbReference type="PANTHER" id="PTHR33163:SF40">
    <property type="entry name" value="PROTEIN TIC 214"/>
    <property type="match status" value="1"/>
</dbReference>
<feature type="transmembrane region" description="Helical" evidence="10">
    <location>
        <begin position="128"/>
        <end position="146"/>
    </location>
</feature>
<evidence type="ECO:0000256" key="10">
    <source>
        <dbReference type="SAM" id="Phobius"/>
    </source>
</evidence>
<feature type="coiled-coil region" evidence="9">
    <location>
        <begin position="459"/>
        <end position="486"/>
    </location>
</feature>
<keyword evidence="6" id="KW-0653">Protein transport</keyword>
<feature type="coiled-coil region" evidence="9">
    <location>
        <begin position="1293"/>
        <end position="1320"/>
    </location>
</feature>
<dbReference type="GO" id="GO:0015031">
    <property type="term" value="P:protein transport"/>
    <property type="evidence" value="ECO:0007669"/>
    <property type="project" value="UniProtKB-KW"/>
</dbReference>
<evidence type="ECO:0000256" key="4">
    <source>
        <dbReference type="ARBA" id="ARBA00016640"/>
    </source>
</evidence>
<dbReference type="PANTHER" id="PTHR33163">
    <property type="entry name" value="PROTEIN TIC 214-RELATED"/>
    <property type="match status" value="1"/>
</dbReference>
<evidence type="ECO:0000256" key="8">
    <source>
        <dbReference type="ARBA" id="ARBA00029978"/>
    </source>
</evidence>
<comment type="similarity">
    <text evidence="2">Belongs to the TIC214 family.</text>
</comment>
<evidence type="ECO:0000256" key="5">
    <source>
        <dbReference type="ARBA" id="ARBA00022692"/>
    </source>
</evidence>
<organism evidence="11">
    <name type="scientific">Schwalbea americana</name>
    <dbReference type="NCBI Taxonomy" id="86091"/>
    <lineage>
        <taxon>Eukaryota</taxon>
        <taxon>Viridiplantae</taxon>
        <taxon>Streptophyta</taxon>
        <taxon>Embryophyta</taxon>
        <taxon>Tracheophyta</taxon>
        <taxon>Spermatophyta</taxon>
        <taxon>Magnoliopsida</taxon>
        <taxon>eudicotyledons</taxon>
        <taxon>Gunneridae</taxon>
        <taxon>Pentapetalae</taxon>
        <taxon>asterids</taxon>
        <taxon>lamiids</taxon>
        <taxon>Lamiales</taxon>
        <taxon>Orobanchaceae</taxon>
        <taxon>Cymbarieae</taxon>
        <taxon>Schwalbea</taxon>
    </lineage>
</organism>
<accession>V6BQL0</accession>
<reference evidence="11" key="1">
    <citation type="submission" date="2013-09" db="EMBL/GenBank/DDBJ databases">
        <title>Mechanisms of functional and physical genome reduction in photosynthetic and nonphotosynthetic parasitic plants.</title>
        <authorList>
            <person name="Wicke S."/>
            <person name="Mueller K.F."/>
            <person name="DePamphilis C.W."/>
            <person name="Quandt D."/>
            <person name="Wickett N.J."/>
            <person name="Zhang Y."/>
            <person name="Renner S.S."/>
            <person name="Schneeweiss G.M."/>
        </authorList>
    </citation>
    <scope>NUCLEOTIDE SEQUENCE</scope>
</reference>
<evidence type="ECO:0000256" key="9">
    <source>
        <dbReference type="SAM" id="Coils"/>
    </source>
</evidence>
<feature type="transmembrane region" description="Helical" evidence="10">
    <location>
        <begin position="81"/>
        <end position="100"/>
    </location>
</feature>
<sequence length="2095" mass="250723">MMIFQSFLLGNLVIKIINSVVVVGLYYGFLTTFSIGPSYLFLVQAQVEGANEKQVSATTGFMMGQLMMFISSYYAPLHLALARPHTITILLLVYLIGHLYRNIQTRASASGFFYYHAPSRSEMTTFSIQWLFLKNFIFQLFSPFFFPNSMLARLVNIYMFRCNNKMLFVTSSFVGWVIGQILFRKLLGLGVDWLRKKRRSNKYISTYWFLILEYGNHLMTILLFLTFFCYAGRTSSPLFGETLLGLDAKNEKKAALKTSMMKDETEEIQVNQKKDEFHTRVKETGYKRTRTKDWTSKKPKKKIDPYLPYLNLTKKLTRFYLKKKLARYLKKKITRYLRLDYSRHQKKKKLALDELTQRLAKEKARYEDNKTSLRLHRQTRDPRFRRIVEKLIRKCDIYQAARESHKLSMHEMKFKYKIDRDALNHYIRKIQKSYLSNMKRRMRKSYRRTLKRKSKRNIKKSYLSNIKKLRNILKSYLRNIESFYRRNIENIKRFYMVQRGRRSLKKLSPCLKILLMHIIIIDNLKKVRFSKPKAELKKLFTQNIYENNFMNHQRKMKEGKIPKNHEVVKFEITLPKKTKNKRPSSLQKKRALSLQKKRALSLKKKRALFLNKKIEKPSFRYFFDKHQWNRPFRYIENKNFEQAVRPELSQYFFDICKSDGKQRISFTHLPSLAIFLEMIKRRISALKKYPTTKLSNSWLYTNKQKDKNLNNEFLKRIETLDKNTKKFVDKPISFSNILETRTRLCNDNDKESKEYLSKKYDPLLNTSYRKTIYSSSILKRNITPINNFIETFWINRLHGVLFVKEFQQIIRRDINIKISQGKRHKLRKKEKQKKTKFINLINKVFTKKKLLTLSSDLFTLLAREGGAVGRNLDWYPRNRRLTADFDSRILIWVKSLLSKFLTNVNDQKIIKKSPSLKKISKKVRRWVYKLRSEIEVRQLVLENKNAAGIQIETRDVRSTLIFSVPKEMFDAAKDLFDEDPQTSSSDPQTSSSDPSVKQNLNLLSFDKRSDFLRDHIVHSLLPARRKVTCLKGYQPHPRGGLFVNAGHRRFIFEFLLNRNTAAFIKREFRKWMKKGKVKRFKILESTKSNIEKQKQEEAKRKRVIAKKTEEDEIQNEQINAIFLWDAVPYGMVIRTVALLAQSFFRKRVLLPSGIIAKNILLILQGQPLEWYEDFKKLKKEQHLICSYDGFPLNNPGLPEDWDLDHIQIKVIFPFYLHLSNKLESRSFKQQKKTYFFLTVWGAETEIPFGTGEKGISAFQPILKEFQKKLRQNNYFRRLMVFIFKVKTKLFKELSKEIKKFKELSKEIKKFKEEKDSLISNQHESLSQLAPPSWTNSSFRLKYLTAQISTIRNQIARISKEKKKVTPKINNTSAKNLEKWEILKRRGKARMIRKLPIFLKFLIEVIYTNTLLSIIDIVKKRIELFLSLKQIIDKFISERKQKIIKIIKKKKNNRIPFSLTIEKPFDNTINLESRFYNLSYVSQAYVFYTLAQIQASNLYKLRSVLDDHGIPFFLKPEIKDSFETRGVVRSKLGDKKLPSYEMNQWKNWLRGHYQYNLSPITWSRLIPEKWRNTIHERHIAKKENLCKRHSYEKDQLLVSNSDKKFEVLLNQKDDFQKNYRYDLLAYKFLNYENKVERFFSRSRNKNQEICYRPEEILLDRLMLRNMPIHIHYYLNNNLGRVDTRYTEKAADRKYFHSKLLTRQKGQKVDIETCTMTWTMIATNDTNRNQNTHFHKGFFDWMGMNEKMLRYPKSNLNLEPWFFPEFRFLCDGYKTKPWFIPSQFLLLNFNIKNKKIEAKEPTSSETISFYQKYSGRKNKKQFQNIDQKNKDSQEPKFNVTLASYFLFQVGWLNRDQAQKVTQNLDISVMLLKNIKQKKFERLSRFVIYKRELDLDLMSSQASFSLRELLTGAHPTITITLDPLRLPGKKEGQFIMYQTIGIWLIHKSKQQTNQKYQEQRYFSKNHFNEAISTHQRISENRDKNGFNLLVPENILSFRRRRKLRILNCFNSKNRNDIDRNPVFWNEKNIKNSTEVSHDTKQLDREKNQLMKLKLFLWPNYRLEDLACMNRYWFDTNNGSRFGMLRIRMYPRLKNRFYL</sequence>
<dbReference type="RefSeq" id="YP_008964915.1">
    <property type="nucleotide sequence ID" value="NC_023115.1"/>
</dbReference>
<feature type="transmembrane region" description="Helical" evidence="10">
    <location>
        <begin position="25"/>
        <end position="43"/>
    </location>
</feature>
<protein>
    <recommendedName>
        <fullName evidence="4">Protein TIC 214</fullName>
    </recommendedName>
    <alternativeName>
        <fullName evidence="8">Translocon at the inner envelope membrane of chloroplasts 214</fullName>
    </alternativeName>
</protein>